<gene>
    <name evidence="1" type="ORF">EKG83_21175</name>
</gene>
<reference evidence="2" key="1">
    <citation type="journal article" date="2021" name="Curr. Microbiol.">
        <title>Complete genome of nocamycin-producing strain Saccharothrix syringae NRRL B-16468 reveals the biosynthetic potential for secondary metabolites.</title>
        <authorList>
            <person name="Mo X."/>
            <person name="Yang S."/>
        </authorList>
    </citation>
    <scope>NUCLEOTIDE SEQUENCE [LARGE SCALE GENOMIC DNA]</scope>
    <source>
        <strain evidence="2">ATCC 51364 / DSM 43886 / JCM 6844 / KCTC 9398 / NBRC 14523 / NRRL B-16468 / INA 2240</strain>
    </source>
</reference>
<sequence length="90" mass="9495">MPETPDDLRARIVRIVVESAEGDLSPAELDAAGGSLAGVSYSSLSLIRMIDTVENELGVYLDPEHDGERLTTVDDLVALVAENLRVGTGG</sequence>
<dbReference type="EMBL" id="CP034550">
    <property type="protein sequence ID" value="QFZ19608.1"/>
    <property type="molecule type" value="Genomic_DNA"/>
</dbReference>
<dbReference type="Gene3D" id="1.10.1200.10">
    <property type="entry name" value="ACP-like"/>
    <property type="match status" value="1"/>
</dbReference>
<dbReference type="OrthoDB" id="3404602at2"/>
<dbReference type="Proteomes" id="UP000325787">
    <property type="component" value="Chromosome"/>
</dbReference>
<keyword evidence="2" id="KW-1185">Reference proteome</keyword>
<dbReference type="RefSeq" id="WP_153278262.1">
    <property type="nucleotide sequence ID" value="NZ_CP034550.1"/>
</dbReference>
<proteinExistence type="predicted"/>
<name>A0A5Q0H082_SACSY</name>
<protein>
    <submittedName>
        <fullName evidence="1">Acyl carrier protein</fullName>
    </submittedName>
</protein>
<organism evidence="1 2">
    <name type="scientific">Saccharothrix syringae</name>
    <name type="common">Nocardiopsis syringae</name>
    <dbReference type="NCBI Taxonomy" id="103733"/>
    <lineage>
        <taxon>Bacteria</taxon>
        <taxon>Bacillati</taxon>
        <taxon>Actinomycetota</taxon>
        <taxon>Actinomycetes</taxon>
        <taxon>Pseudonocardiales</taxon>
        <taxon>Pseudonocardiaceae</taxon>
        <taxon>Saccharothrix</taxon>
    </lineage>
</organism>
<evidence type="ECO:0000313" key="1">
    <source>
        <dbReference type="EMBL" id="QFZ19608.1"/>
    </source>
</evidence>
<dbReference type="KEGG" id="ssyi:EKG83_21175"/>
<dbReference type="InterPro" id="IPR036736">
    <property type="entry name" value="ACP-like_sf"/>
</dbReference>
<evidence type="ECO:0000313" key="2">
    <source>
        <dbReference type="Proteomes" id="UP000325787"/>
    </source>
</evidence>
<dbReference type="AlphaFoldDB" id="A0A5Q0H082"/>
<accession>A0A5Q0H082</accession>
<dbReference type="SUPFAM" id="SSF47336">
    <property type="entry name" value="ACP-like"/>
    <property type="match status" value="1"/>
</dbReference>